<evidence type="ECO:0000256" key="2">
    <source>
        <dbReference type="ARBA" id="ARBA00015553"/>
    </source>
</evidence>
<gene>
    <name evidence="8" type="ORF">GCM10011505_03560</name>
</gene>
<organism evidence="8 9">
    <name type="scientific">Tistrella bauzanensis</name>
    <dbReference type="NCBI Taxonomy" id="657419"/>
    <lineage>
        <taxon>Bacteria</taxon>
        <taxon>Pseudomonadati</taxon>
        <taxon>Pseudomonadota</taxon>
        <taxon>Alphaproteobacteria</taxon>
        <taxon>Geminicoccales</taxon>
        <taxon>Geminicoccaceae</taxon>
        <taxon>Tistrella</taxon>
    </lineage>
</organism>
<dbReference type="InterPro" id="IPR013765">
    <property type="entry name" value="DNA_recomb/repair_RecA"/>
</dbReference>
<feature type="domain" description="RecA family profile 2" evidence="7">
    <location>
        <begin position="1"/>
        <end position="37"/>
    </location>
</feature>
<proteinExistence type="inferred from homology"/>
<evidence type="ECO:0000259" key="7">
    <source>
        <dbReference type="PROSITE" id="PS50163"/>
    </source>
</evidence>
<evidence type="ECO:0000313" key="8">
    <source>
        <dbReference type="EMBL" id="GGB25647.1"/>
    </source>
</evidence>
<dbReference type="Gene3D" id="3.30.250.10">
    <property type="entry name" value="RecA protein, C-terminal domain"/>
    <property type="match status" value="1"/>
</dbReference>
<dbReference type="InterPro" id="IPR049261">
    <property type="entry name" value="RecA-like_C"/>
</dbReference>
<dbReference type="InterPro" id="IPR027417">
    <property type="entry name" value="P-loop_NTPase"/>
</dbReference>
<evidence type="ECO:0000256" key="3">
    <source>
        <dbReference type="ARBA" id="ARBA00022741"/>
    </source>
</evidence>
<keyword evidence="4" id="KW-0067">ATP-binding</keyword>
<comment type="caution">
    <text evidence="8">The sequence shown here is derived from an EMBL/GenBank/DDBJ whole genome shotgun (WGS) entry which is preliminary data.</text>
</comment>
<evidence type="ECO:0000256" key="1">
    <source>
        <dbReference type="ARBA" id="ARBA00009391"/>
    </source>
</evidence>
<keyword evidence="3" id="KW-0547">Nucleotide-binding</keyword>
<comment type="similarity">
    <text evidence="1">Belongs to the RecA family.</text>
</comment>
<dbReference type="InterPro" id="IPR020587">
    <property type="entry name" value="RecA_monomer-monomer_interface"/>
</dbReference>
<reference evidence="9" key="1">
    <citation type="journal article" date="2019" name="Int. J. Syst. Evol. Microbiol.">
        <title>The Global Catalogue of Microorganisms (GCM) 10K type strain sequencing project: providing services to taxonomists for standard genome sequencing and annotation.</title>
        <authorList>
            <consortium name="The Broad Institute Genomics Platform"/>
            <consortium name="The Broad Institute Genome Sequencing Center for Infectious Disease"/>
            <person name="Wu L."/>
            <person name="Ma J."/>
        </authorList>
    </citation>
    <scope>NUCLEOTIDE SEQUENCE [LARGE SCALE GENOMIC DNA]</scope>
    <source>
        <strain evidence="9">CGMCC 1.10188</strain>
    </source>
</reference>
<evidence type="ECO:0000256" key="4">
    <source>
        <dbReference type="ARBA" id="ARBA00022840"/>
    </source>
</evidence>
<evidence type="ECO:0000256" key="6">
    <source>
        <dbReference type="ARBA" id="ARBA00023172"/>
    </source>
</evidence>
<dbReference type="Proteomes" id="UP000603352">
    <property type="component" value="Unassembled WGS sequence"/>
</dbReference>
<dbReference type="PRINTS" id="PR00142">
    <property type="entry name" value="RECA"/>
</dbReference>
<dbReference type="Gene3D" id="3.40.50.300">
    <property type="entry name" value="P-loop containing nucleotide triphosphate hydrolases"/>
    <property type="match status" value="1"/>
</dbReference>
<accession>A0ABQ1I8X8</accession>
<dbReference type="PROSITE" id="PS50163">
    <property type="entry name" value="RECA_3"/>
    <property type="match status" value="1"/>
</dbReference>
<evidence type="ECO:0000256" key="5">
    <source>
        <dbReference type="ARBA" id="ARBA00023125"/>
    </source>
</evidence>
<dbReference type="EMBL" id="BMDZ01000002">
    <property type="protein sequence ID" value="GGB25647.1"/>
    <property type="molecule type" value="Genomic_DNA"/>
</dbReference>
<keyword evidence="6" id="KW-0233">DNA recombination</keyword>
<keyword evidence="5" id="KW-0238">DNA-binding</keyword>
<dbReference type="InterPro" id="IPR049428">
    <property type="entry name" value="RecA-like_N"/>
</dbReference>
<evidence type="ECO:0000313" key="9">
    <source>
        <dbReference type="Proteomes" id="UP000603352"/>
    </source>
</evidence>
<dbReference type="PANTHER" id="PTHR45900:SF1">
    <property type="entry name" value="MITOCHONDRIAL DNA REPAIR PROTEIN RECA HOMOLOG-RELATED"/>
    <property type="match status" value="1"/>
</dbReference>
<dbReference type="Pfam" id="PF21096">
    <property type="entry name" value="RecA_C"/>
    <property type="match status" value="1"/>
</dbReference>
<dbReference type="Pfam" id="PF00154">
    <property type="entry name" value="RecA_N"/>
    <property type="match status" value="1"/>
</dbReference>
<dbReference type="InterPro" id="IPR023400">
    <property type="entry name" value="RecA_C_sf"/>
</dbReference>
<keyword evidence="9" id="KW-1185">Reference proteome</keyword>
<dbReference type="PANTHER" id="PTHR45900">
    <property type="entry name" value="RECA"/>
    <property type="match status" value="1"/>
</dbReference>
<name>A0ABQ1I8X8_9PROT</name>
<dbReference type="SUPFAM" id="SSF54752">
    <property type="entry name" value="RecA protein, C-terminal domain"/>
    <property type="match status" value="1"/>
</dbReference>
<protein>
    <recommendedName>
        <fullName evidence="2">Protein RecA</fullName>
    </recommendedName>
</protein>
<sequence length="115" mass="12529">MVGSQTRVKVVKNKVAPPFKQVEFDIMYGEGVSKSGELVDMGVKQGIVEKAGSWYSYGEQRIGQGRENAKTFLRDNPDIARDIENRVREAYGLGANKTPLSVVGGTALKLAPEAE</sequence>